<dbReference type="PANTHER" id="PTHR34237:SF4">
    <property type="entry name" value="PAREP1 FAMILY PROTEIN"/>
    <property type="match status" value="1"/>
</dbReference>
<keyword evidence="2" id="KW-1185">Reference proteome</keyword>
<dbReference type="eggNOG" id="arCOG03721">
    <property type="taxonomic scope" value="Archaea"/>
</dbReference>
<organism evidence="1 2">
    <name type="scientific">Acidianus hospitalis (strain W1)</name>
    <dbReference type="NCBI Taxonomy" id="933801"/>
    <lineage>
        <taxon>Archaea</taxon>
        <taxon>Thermoproteota</taxon>
        <taxon>Thermoprotei</taxon>
        <taxon>Sulfolobales</taxon>
        <taxon>Sulfolobaceae</taxon>
        <taxon>Acidianus</taxon>
    </lineage>
</organism>
<dbReference type="Gene3D" id="1.20.120.330">
    <property type="entry name" value="Nucleotidyltransferases domain 2"/>
    <property type="match status" value="1"/>
</dbReference>
<dbReference type="Pfam" id="PF05942">
    <property type="entry name" value="PaREP1"/>
    <property type="match status" value="1"/>
</dbReference>
<dbReference type="RefSeq" id="WP_013775249.1">
    <property type="nucleotide sequence ID" value="NC_015518.1"/>
</dbReference>
<dbReference type="STRING" id="933801.Ahos_0445"/>
<dbReference type="GeneID" id="10599885"/>
<evidence type="ECO:0000313" key="1">
    <source>
        <dbReference type="EMBL" id="AEE93333.1"/>
    </source>
</evidence>
<dbReference type="Proteomes" id="UP000008458">
    <property type="component" value="Chromosome"/>
</dbReference>
<proteinExistence type="predicted"/>
<dbReference type="AlphaFoldDB" id="F4B645"/>
<evidence type="ECO:0000313" key="2">
    <source>
        <dbReference type="Proteomes" id="UP000008458"/>
    </source>
</evidence>
<reference key="2">
    <citation type="journal article" date="2011" name="Extremophiles">
        <title>Genomic analyses of Acidianus hospitalis W1 a host for studying crenarchaeal virus and plasmid life cycles.</title>
        <authorList>
            <person name="You X.Y."/>
            <person name="Liu C."/>
            <person name="Wang S.Y."/>
            <person name="Jiang C.Y."/>
            <person name="Shah S.A."/>
            <person name="Prangishvili D."/>
            <person name="Liu S.J."/>
            <person name="Garrett R.A."/>
        </authorList>
    </citation>
    <scope>NUCLEOTIDE SEQUENCE</scope>
    <source>
        <strain>W1</strain>
    </source>
</reference>
<gene>
    <name evidence="1" type="ordered locus">Ahos_0445</name>
</gene>
<dbReference type="KEGG" id="aho:Ahos_0445"/>
<dbReference type="InterPro" id="IPR010268">
    <property type="entry name" value="PaREP1"/>
</dbReference>
<dbReference type="EMBL" id="CP002535">
    <property type="protein sequence ID" value="AEE93333.1"/>
    <property type="molecule type" value="Genomic_DNA"/>
</dbReference>
<sequence length="126" mass="14914">MSVYSTKSQIETWIKEADDLLEKGDIVQASEKYYKAVEEGIKLLVIKKGLNCIINEVIRKRGWKSEILYKASRRLSIILSENILKCWRDAYYFHTLGFHEMVLNVEKMKAKLKDFKYELEYLLSQI</sequence>
<reference evidence="1 2" key="1">
    <citation type="journal article" date="2011" name="Extremophiles">
        <title>Genomic analysis of Acidianus hospitalis W1 a host for studying crenarchaeal virus and plasmid life cycles.</title>
        <authorList>
            <person name="You X.Y."/>
            <person name="Liu C."/>
            <person name="Wang S.Y."/>
            <person name="Jiang C.Y."/>
            <person name="Shah S.A."/>
            <person name="Prangishvili D."/>
            <person name="She Q."/>
            <person name="Liu S.J."/>
            <person name="Garrett R.A."/>
        </authorList>
    </citation>
    <scope>NUCLEOTIDE SEQUENCE [LARGE SCALE GENOMIC DNA]</scope>
    <source>
        <strain evidence="1 2">W1</strain>
    </source>
</reference>
<dbReference type="HOGENOM" id="CLU_115256_2_0_2"/>
<name>F4B645_ACIHW</name>
<dbReference type="PANTHER" id="PTHR34237">
    <property type="entry name" value="PAREP8-RELATED"/>
    <property type="match status" value="1"/>
</dbReference>
<protein>
    <submittedName>
        <fullName evidence="1">PaREP1 family protein</fullName>
    </submittedName>
</protein>
<accession>F4B645</accession>